<comment type="cofactor">
    <cofactor evidence="6">
        <name>Mg(2+)</name>
        <dbReference type="ChEBI" id="CHEBI:18420"/>
    </cofactor>
    <text evidence="6">Binds 1 Mg(2+) ion per subunit.</text>
</comment>
<feature type="binding site" evidence="6">
    <location>
        <position position="166"/>
    </location>
    <ligand>
        <name>substrate</name>
    </ligand>
</feature>
<dbReference type="InterPro" id="IPR036412">
    <property type="entry name" value="HAD-like_sf"/>
</dbReference>
<dbReference type="STRING" id="931890.G8JQQ7"/>
<dbReference type="RefSeq" id="XP_003645858.1">
    <property type="nucleotide sequence ID" value="XM_003645810.1"/>
</dbReference>
<dbReference type="CDD" id="cd01629">
    <property type="entry name" value="HAD_EP"/>
    <property type="match status" value="1"/>
</dbReference>
<dbReference type="InterPro" id="IPR023214">
    <property type="entry name" value="HAD_sf"/>
</dbReference>
<comment type="pathway">
    <text evidence="6">Amino-acid biosynthesis; L-methionine biosynthesis via salvage pathway; L-methionine from S-methyl-5-thio-alpha-D-ribose 1-phosphate: step 3/6.</text>
</comment>
<protein>
    <recommendedName>
        <fullName evidence="6">Enolase-phosphatase E1</fullName>
        <ecNumber evidence="6">3.1.3.77</ecNumber>
    </recommendedName>
    <alternativeName>
        <fullName evidence="6">2,3-diketo-5-methylthio-1-phosphopentane phosphatase</fullName>
    </alternativeName>
</protein>
<comment type="subcellular location">
    <subcellularLocation>
        <location evidence="6">Cytoplasm</location>
    </subcellularLocation>
    <subcellularLocation>
        <location evidence="6">Nucleus</location>
    </subcellularLocation>
</comment>
<dbReference type="KEGG" id="erc:Ecym_3571"/>
<dbReference type="SFLD" id="SFLDS00003">
    <property type="entry name" value="Haloacid_Dehalogenase"/>
    <property type="match status" value="1"/>
</dbReference>
<feature type="binding site" evidence="6">
    <location>
        <begin position="123"/>
        <end position="124"/>
    </location>
    <ligand>
        <name>substrate</name>
    </ligand>
</feature>
<dbReference type="GO" id="GO:0005634">
    <property type="term" value="C:nucleus"/>
    <property type="evidence" value="ECO:0007669"/>
    <property type="project" value="UniProtKB-SubCell"/>
</dbReference>
<dbReference type="Gene3D" id="3.40.50.1000">
    <property type="entry name" value="HAD superfamily/HAD-like"/>
    <property type="match status" value="1"/>
</dbReference>
<keyword evidence="2 6" id="KW-0479">Metal-binding</keyword>
<evidence type="ECO:0000256" key="6">
    <source>
        <dbReference type="HAMAP-Rule" id="MF_03117"/>
    </source>
</evidence>
<comment type="subunit">
    <text evidence="6">Monomer.</text>
</comment>
<dbReference type="GO" id="GO:0000287">
    <property type="term" value="F:magnesium ion binding"/>
    <property type="evidence" value="ECO:0007669"/>
    <property type="project" value="UniProtKB-UniRule"/>
</dbReference>
<feature type="binding site" evidence="6">
    <location>
        <position position="193"/>
    </location>
    <ligand>
        <name>Mg(2+)</name>
        <dbReference type="ChEBI" id="CHEBI:18420"/>
    </ligand>
</feature>
<proteinExistence type="inferred from homology"/>
<dbReference type="InterPro" id="IPR023943">
    <property type="entry name" value="Enolase-ppase_E1"/>
</dbReference>
<dbReference type="EC" id="3.1.3.77" evidence="6"/>
<evidence type="ECO:0000256" key="2">
    <source>
        <dbReference type="ARBA" id="ARBA00022723"/>
    </source>
</evidence>
<dbReference type="SUPFAM" id="SSF56784">
    <property type="entry name" value="HAD-like"/>
    <property type="match status" value="1"/>
</dbReference>
<dbReference type="FunCoup" id="G8JQQ7">
    <property type="interactions" value="641"/>
</dbReference>
<comment type="pathway">
    <text evidence="6">Amino-acid biosynthesis; L-methionine biosynthesis via salvage pathway; L-methionine from S-methyl-5-thio-alpha-D-ribose 1-phosphate: step 4/6.</text>
</comment>
<keyword evidence="3 6" id="KW-0378">Hydrolase</keyword>
<comment type="similarity">
    <text evidence="6">Belongs to the HAD-like hydrolase superfamily. MasA/MtnC family.</text>
</comment>
<keyword evidence="4 6" id="KW-0460">Magnesium</keyword>
<organism evidence="7 8">
    <name type="scientific">Eremothecium cymbalariae (strain CBS 270.75 / DBVPG 7215 / KCTC 17166 / NRRL Y-17582)</name>
    <name type="common">Yeast</name>
    <dbReference type="NCBI Taxonomy" id="931890"/>
    <lineage>
        <taxon>Eukaryota</taxon>
        <taxon>Fungi</taxon>
        <taxon>Dikarya</taxon>
        <taxon>Ascomycota</taxon>
        <taxon>Saccharomycotina</taxon>
        <taxon>Saccharomycetes</taxon>
        <taxon>Saccharomycetales</taxon>
        <taxon>Saccharomycetaceae</taxon>
        <taxon>Eremothecium</taxon>
    </lineage>
</organism>
<dbReference type="OMA" id="EWDANGI"/>
<dbReference type="GO" id="GO:0005737">
    <property type="term" value="C:cytoplasm"/>
    <property type="evidence" value="ECO:0007669"/>
    <property type="project" value="UniProtKB-SubCell"/>
</dbReference>
<evidence type="ECO:0000256" key="1">
    <source>
        <dbReference type="ARBA" id="ARBA00022605"/>
    </source>
</evidence>
<feature type="binding site" evidence="6">
    <location>
        <position position="14"/>
    </location>
    <ligand>
        <name>Mg(2+)</name>
        <dbReference type="ChEBI" id="CHEBI:18420"/>
    </ligand>
</feature>
<dbReference type="PANTHER" id="PTHR20371:SF1">
    <property type="entry name" value="ENOLASE-PHOSPHATASE E1"/>
    <property type="match status" value="1"/>
</dbReference>
<gene>
    <name evidence="6" type="primary">UTR4</name>
    <name evidence="7" type="ordered locus">Ecym_3571</name>
</gene>
<dbReference type="SFLD" id="SFLDG01133">
    <property type="entry name" value="C1.5.4:_Enolase-phosphatase_Li"/>
    <property type="match status" value="1"/>
</dbReference>
<evidence type="ECO:0000256" key="4">
    <source>
        <dbReference type="ARBA" id="ARBA00022842"/>
    </source>
</evidence>
<sequence>MGNVSERYDAVVLDIEGTVCPISFVREELFPYFVRQMDRLEALESDKEVALLVQRMREEQGVQDVGEHVRDLVRRDVKDPILKQLQGHVWQRGYETGEIKAPIYGDAIRFIEGGFKGKIYIYSSGSVKAQKLLFQYVADPQDAGAAAVDLTRYLAGYFDIQTSGVKTEKESYKRILRDIGLADKARNVLFISDNVRELDAATEAGMDTMLAVRPGNDSVANVGNYVVVKDFGEL</sequence>
<dbReference type="OrthoDB" id="272500at2759"/>
<dbReference type="InterPro" id="IPR006439">
    <property type="entry name" value="HAD-SF_hydro_IA"/>
</dbReference>
<dbReference type="PANTHER" id="PTHR20371">
    <property type="entry name" value="ENOLASE-PHOSPHATASE E1"/>
    <property type="match status" value="1"/>
</dbReference>
<comment type="function">
    <text evidence="6">Bifunctional enzyme that catalyzes the enolization of 2,3-diketo-5-methylthiopentyl-1-phosphate (DK-MTP-1-P) into the intermediate 2-hydroxy-3-keto-5-methylthiopentenyl-1-phosphate (HK-MTPenyl-1-P), which is then dephosphorylated to form the acireductone 1,2-dihydroxy-3-keto-5-methylthiopentene (DHK-MTPene).</text>
</comment>
<evidence type="ECO:0000313" key="8">
    <source>
        <dbReference type="Proteomes" id="UP000006790"/>
    </source>
</evidence>
<dbReference type="InterPro" id="IPR027511">
    <property type="entry name" value="ENOPH1_eukaryotes"/>
</dbReference>
<evidence type="ECO:0000313" key="7">
    <source>
        <dbReference type="EMBL" id="AET39041.1"/>
    </source>
</evidence>
<dbReference type="NCBIfam" id="TIGR01549">
    <property type="entry name" value="HAD-SF-IA-v1"/>
    <property type="match status" value="1"/>
</dbReference>
<dbReference type="GeneID" id="11472335"/>
<dbReference type="GO" id="GO:0019509">
    <property type="term" value="P:L-methionine salvage from methylthioadenosine"/>
    <property type="evidence" value="ECO:0007669"/>
    <property type="project" value="UniProtKB-UniRule"/>
</dbReference>
<dbReference type="HAMAP" id="MF_03117">
    <property type="entry name" value="Salvage_MtnC_euk"/>
    <property type="match status" value="1"/>
</dbReference>
<dbReference type="UniPathway" id="UPA00904">
    <property type="reaction ID" value="UER00876"/>
</dbReference>
<dbReference type="SFLD" id="SFLDG01129">
    <property type="entry name" value="C1.5:_HAD__Beta-PGM__Phosphata"/>
    <property type="match status" value="1"/>
</dbReference>
<dbReference type="EMBL" id="CP002499">
    <property type="protein sequence ID" value="AET39041.1"/>
    <property type="molecule type" value="Genomic_DNA"/>
</dbReference>
<keyword evidence="1 6" id="KW-0028">Amino-acid biosynthesis</keyword>
<dbReference type="eggNOG" id="KOG2630">
    <property type="taxonomic scope" value="Eukaryota"/>
</dbReference>
<keyword evidence="5 6" id="KW-0486">Methionine biosynthesis</keyword>
<dbReference type="Gene3D" id="1.10.720.60">
    <property type="match status" value="1"/>
</dbReference>
<dbReference type="HOGENOM" id="CLU_023273_1_1_1"/>
<dbReference type="Pfam" id="PF00702">
    <property type="entry name" value="Hydrolase"/>
    <property type="match status" value="1"/>
</dbReference>
<evidence type="ECO:0000256" key="5">
    <source>
        <dbReference type="ARBA" id="ARBA00023167"/>
    </source>
</evidence>
<keyword evidence="6" id="KW-0539">Nucleus</keyword>
<dbReference type="NCBIfam" id="TIGR01691">
    <property type="entry name" value="enolase-ppase"/>
    <property type="match status" value="1"/>
</dbReference>
<feature type="binding site" evidence="6">
    <location>
        <position position="16"/>
    </location>
    <ligand>
        <name>Mg(2+)</name>
        <dbReference type="ChEBI" id="CHEBI:18420"/>
    </ligand>
</feature>
<keyword evidence="6" id="KW-0963">Cytoplasm</keyword>
<name>G8JQQ7_ERECY</name>
<accession>G8JQQ7</accession>
<reference evidence="8" key="1">
    <citation type="journal article" date="2012" name="G3 (Bethesda)">
        <title>Pichia sorbitophila, an interspecies yeast hybrid reveals early steps of genome resolution following polyploidization.</title>
        <authorList>
            <person name="Leh Louis V."/>
            <person name="Despons L."/>
            <person name="Friedrich A."/>
            <person name="Martin T."/>
            <person name="Durrens P."/>
            <person name="Casaregola S."/>
            <person name="Neuveglise C."/>
            <person name="Fairhead C."/>
            <person name="Marck C."/>
            <person name="Cruz J.A."/>
            <person name="Straub M.L."/>
            <person name="Kugler V."/>
            <person name="Sacerdot C."/>
            <person name="Uzunov Z."/>
            <person name="Thierry A."/>
            <person name="Weiss S."/>
            <person name="Bleykasten C."/>
            <person name="De Montigny J."/>
            <person name="Jacques N."/>
            <person name="Jung P."/>
            <person name="Lemaire M."/>
            <person name="Mallet S."/>
            <person name="Morel G."/>
            <person name="Richard G.F."/>
            <person name="Sarkar A."/>
            <person name="Savel G."/>
            <person name="Schacherer J."/>
            <person name="Seret M.L."/>
            <person name="Talla E."/>
            <person name="Samson G."/>
            <person name="Jubin C."/>
            <person name="Poulain J."/>
            <person name="Vacherie B."/>
            <person name="Barbe V."/>
            <person name="Pelletier E."/>
            <person name="Sherman D.J."/>
            <person name="Westhof E."/>
            <person name="Weissenbach J."/>
            <person name="Baret P.V."/>
            <person name="Wincker P."/>
            <person name="Gaillardin C."/>
            <person name="Dujon B."/>
            <person name="Souciet J.L."/>
        </authorList>
    </citation>
    <scope>NUCLEOTIDE SEQUENCE [LARGE SCALE GENOMIC DNA]</scope>
    <source>
        <strain evidence="8">CBS 270.75 / DBVPG 7215 / KCTC 17166 / NRRL Y-17582</strain>
    </source>
</reference>
<dbReference type="AlphaFoldDB" id="G8JQQ7"/>
<dbReference type="GO" id="GO:0043874">
    <property type="term" value="F:acireductone synthase activity"/>
    <property type="evidence" value="ECO:0007669"/>
    <property type="project" value="UniProtKB-EC"/>
</dbReference>
<keyword evidence="8" id="KW-1185">Reference proteome</keyword>
<dbReference type="Proteomes" id="UP000006790">
    <property type="component" value="Chromosome 3"/>
</dbReference>
<comment type="catalytic activity">
    <reaction evidence="6">
        <text>5-methylsulfanyl-2,3-dioxopentyl phosphate + H2O = 1,2-dihydroxy-5-(methylsulfanyl)pent-1-en-3-one + phosphate</text>
        <dbReference type="Rhea" id="RHEA:21700"/>
        <dbReference type="ChEBI" id="CHEBI:15377"/>
        <dbReference type="ChEBI" id="CHEBI:43474"/>
        <dbReference type="ChEBI" id="CHEBI:49252"/>
        <dbReference type="ChEBI" id="CHEBI:58828"/>
        <dbReference type="EC" id="3.1.3.77"/>
    </reaction>
</comment>
<evidence type="ECO:0000256" key="3">
    <source>
        <dbReference type="ARBA" id="ARBA00022801"/>
    </source>
</evidence>
<dbReference type="InParanoid" id="G8JQQ7"/>